<evidence type="ECO:0000313" key="3">
    <source>
        <dbReference type="EMBL" id="ABV33292.1"/>
    </source>
</evidence>
<evidence type="ECO:0000256" key="1">
    <source>
        <dbReference type="SAM" id="Coils"/>
    </source>
</evidence>
<reference evidence="3 4" key="1">
    <citation type="submission" date="2007-08" db="EMBL/GenBank/DDBJ databases">
        <title>Complete sequence of Thermotoga lettingae TMO.</title>
        <authorList>
            <consortium name="US DOE Joint Genome Institute"/>
            <person name="Copeland A."/>
            <person name="Lucas S."/>
            <person name="Lapidus A."/>
            <person name="Barry K."/>
            <person name="Glavina del Rio T."/>
            <person name="Dalin E."/>
            <person name="Tice H."/>
            <person name="Pitluck S."/>
            <person name="Foster B."/>
            <person name="Bruce D."/>
            <person name="Schmutz J."/>
            <person name="Larimer F."/>
            <person name="Land M."/>
            <person name="Hauser L."/>
            <person name="Kyrpides N."/>
            <person name="Mikhailova N."/>
            <person name="Nelson K."/>
            <person name="Gogarten J.P."/>
            <person name="Noll K."/>
            <person name="Richardson P."/>
        </authorList>
    </citation>
    <scope>NUCLEOTIDE SEQUENCE [LARGE SCALE GENOMIC DNA]</scope>
    <source>
        <strain evidence="4">ATCC BAA-301 / DSM 14385 / NBRC 107922 / TMO</strain>
    </source>
</reference>
<keyword evidence="2" id="KW-0472">Membrane</keyword>
<protein>
    <submittedName>
        <fullName evidence="3">Uncharacterized protein</fullName>
    </submittedName>
</protein>
<keyword evidence="4" id="KW-1185">Reference proteome</keyword>
<sequence length="239" mass="27506">MAIRARYLIIFCGIFLSIGFSMYFINKYENENTIKKVNTAVLSITAEHLNKLIEEIQSEPGVYTSLNLPFSKDLSVVYFVIDQMGKITMSSESAARGKELHGTVNINKKDEITKVKYKGKNFWALLKKNDRFNFSILVMIPLYSHSWYYPSMIVVCVAFGTIITLLISIYKRKIHMITVAISKAIDSPATDLKTENKTVRRLIEKINQTIRSREQLLQKAASELQRLKEILKKLNEKRS</sequence>
<proteinExistence type="predicted"/>
<evidence type="ECO:0000313" key="4">
    <source>
        <dbReference type="Proteomes" id="UP000002016"/>
    </source>
</evidence>
<evidence type="ECO:0000256" key="2">
    <source>
        <dbReference type="SAM" id="Phobius"/>
    </source>
</evidence>
<dbReference type="EMBL" id="CP000812">
    <property type="protein sequence ID" value="ABV33292.1"/>
    <property type="molecule type" value="Genomic_DNA"/>
</dbReference>
<dbReference type="AlphaFoldDB" id="A8F558"/>
<feature type="transmembrane region" description="Helical" evidence="2">
    <location>
        <begin position="147"/>
        <end position="170"/>
    </location>
</feature>
<dbReference type="HOGENOM" id="CLU_1160289_0_0_0"/>
<dbReference type="Proteomes" id="UP000002016">
    <property type="component" value="Chromosome"/>
</dbReference>
<feature type="transmembrane region" description="Helical" evidence="2">
    <location>
        <begin position="7"/>
        <end position="25"/>
    </location>
</feature>
<keyword evidence="2" id="KW-1133">Transmembrane helix</keyword>
<dbReference type="KEGG" id="tle:Tlet_0726"/>
<keyword evidence="1" id="KW-0175">Coiled coil</keyword>
<gene>
    <name evidence="3" type="ordered locus">Tlet_0726</name>
</gene>
<organism evidence="3 4">
    <name type="scientific">Pseudothermotoga lettingae (strain ATCC BAA-301 / DSM 14385 / NBRC 107922 / TMO)</name>
    <name type="common">Thermotoga lettingae</name>
    <dbReference type="NCBI Taxonomy" id="416591"/>
    <lineage>
        <taxon>Bacteria</taxon>
        <taxon>Thermotogati</taxon>
        <taxon>Thermotogota</taxon>
        <taxon>Thermotogae</taxon>
        <taxon>Thermotogales</taxon>
        <taxon>Thermotogaceae</taxon>
        <taxon>Pseudothermotoga</taxon>
    </lineage>
</organism>
<name>A8F558_PSELT</name>
<reference evidence="3 4" key="2">
    <citation type="journal article" date="2009" name="Proc. Natl. Acad. Sci. U.S.A.">
        <title>On the chimeric nature, thermophilic origin, and phylogenetic placement of the Thermotogales.</title>
        <authorList>
            <person name="Zhaxybayeva O."/>
            <person name="Swithers K.S."/>
            <person name="Lapierre P."/>
            <person name="Fournier G.P."/>
            <person name="Bickhart D.M."/>
            <person name="DeBoy R.T."/>
            <person name="Nelson K.E."/>
            <person name="Nesbo C.L."/>
            <person name="Doolittle W.F."/>
            <person name="Gogarten J.P."/>
            <person name="Noll K.M."/>
        </authorList>
    </citation>
    <scope>NUCLEOTIDE SEQUENCE [LARGE SCALE GENOMIC DNA]</scope>
    <source>
        <strain evidence="4">ATCC BAA-301 / DSM 14385 / NBRC 107922 / TMO</strain>
    </source>
</reference>
<accession>A8F558</accession>
<dbReference type="STRING" id="416591.Tlet_0726"/>
<feature type="coiled-coil region" evidence="1">
    <location>
        <begin position="199"/>
        <end position="237"/>
    </location>
</feature>
<dbReference type="RefSeq" id="WP_012002773.1">
    <property type="nucleotide sequence ID" value="NC_009828.1"/>
</dbReference>
<keyword evidence="2" id="KW-0812">Transmembrane</keyword>